<proteinExistence type="predicted"/>
<reference evidence="2 4" key="1">
    <citation type="submission" date="2015-10" db="EMBL/GenBank/DDBJ databases">
        <title>The cercosporin biosynthetic gene cluster was horizontally transferred to several fungal lineages and shown to be expanded in Cercospora beticola based on microsynteny with recipient genomes.</title>
        <authorList>
            <person name="De Jonge R."/>
            <person name="Ebert M.K."/>
            <person name="Suttle J.C."/>
            <person name="Jurick Ii W.M."/>
            <person name="Secor G.A."/>
            <person name="Thomma B.P."/>
            <person name="Van De Peer Y."/>
            <person name="Bolton M.D."/>
        </authorList>
    </citation>
    <scope>NUCLEOTIDE SEQUENCE [LARGE SCALE GENOMIC DNA]</scope>
    <source>
        <strain evidence="2 4">09-40</strain>
    </source>
</reference>
<reference evidence="3 5" key="2">
    <citation type="submission" date="2023-09" db="EMBL/GenBank/DDBJ databases">
        <title>Complete-Gapless Cercospora beticola genome.</title>
        <authorList>
            <person name="Wyatt N.A."/>
            <person name="Spanner R.E."/>
            <person name="Bolton M.D."/>
        </authorList>
    </citation>
    <scope>NUCLEOTIDE SEQUENCE [LARGE SCALE GENOMIC DNA]</scope>
    <source>
        <strain evidence="3">Cb09-40</strain>
    </source>
</reference>
<dbReference type="Proteomes" id="UP000230605">
    <property type="component" value="Chromosome 2"/>
</dbReference>
<feature type="compositionally biased region" description="Acidic residues" evidence="1">
    <location>
        <begin position="72"/>
        <end position="83"/>
    </location>
</feature>
<evidence type="ECO:0000313" key="2">
    <source>
        <dbReference type="EMBL" id="PIA97158.1"/>
    </source>
</evidence>
<sequence length="669" mass="73487">MAKRARKDSEPGTIARKVPTIPAPPSSSQPAGVPSAFRVMIGGKMYGIAPIKPSITASTHKDVGTATAPIEINDDDDDEEEDEHGTGIISEATGRTESDQVPHFEPESPVPMPTAGSRLSDTRGTVQSAANFGVERVLEDMLNGATTTPLSRVVTNAGLLVLPIRAKPGTATRTITDTTLPYRLPHHYMLAGGSIDNPQNVVACLGCCVEMLQSEDESHMSQSPGCRPCSIAPICAGCGHRGLTCDTNDMAWAEPFCSGDLVTMTDDDLEAMLLGSGKVKGIQGYPAATIRHALEKRRQMRAPLVRNTEAVGVDAASIVALCAQTTDYQALNADTLMALAQWTNTAHVEHSLAPLQNSGMTRREWERTLRTAFPREKWPEDAAFGSLADSPAGSPKDERSLTGQKLRFIVRRKGVHRAREWHALFGAHCHLTMAFTNGFAPLPAETVQHIGNSSTRNIQAVGCLMRTSSGDRSNDIAFEAYGEENLVLIERFEQGNLVNYSPFKVTPQRLDRKETDAIAFILSDRQSPGDRECVLGMNRLRIAYPRDQVIHLNLIVSGPDGLTATQDQYARWASYWETQGVFVTLYIYQKVVRPEIMATVFFRRYMRWSARMDGYLSEPIVNAASVGARDPDSVEFYQKVHDFWDLNNMLAQGKHNCGRRVEFEDLPEA</sequence>
<gene>
    <name evidence="2" type="ORF">CB0940_06020</name>
    <name evidence="3" type="ORF">RHO25_003243</name>
</gene>
<dbReference type="OrthoDB" id="10455366at2759"/>
<name>A0A2G5HXA0_CERBT</name>
<dbReference type="EMBL" id="LKMD01000102">
    <property type="protein sequence ID" value="PIA97158.1"/>
    <property type="molecule type" value="Genomic_DNA"/>
</dbReference>
<evidence type="ECO:0000313" key="3">
    <source>
        <dbReference type="EMBL" id="WPA98630.1"/>
    </source>
</evidence>
<evidence type="ECO:0000256" key="1">
    <source>
        <dbReference type="SAM" id="MobiDB-lite"/>
    </source>
</evidence>
<feature type="region of interest" description="Disordered" evidence="1">
    <location>
        <begin position="1"/>
        <end position="34"/>
    </location>
</feature>
<dbReference type="AlphaFoldDB" id="A0A2G5HXA0"/>
<evidence type="ECO:0000313" key="4">
    <source>
        <dbReference type="Proteomes" id="UP000230605"/>
    </source>
</evidence>
<dbReference type="EMBL" id="CP134185">
    <property type="protein sequence ID" value="WPA98630.1"/>
    <property type="molecule type" value="Genomic_DNA"/>
</dbReference>
<protein>
    <submittedName>
        <fullName evidence="2">Uncharacterized protein</fullName>
    </submittedName>
</protein>
<dbReference type="Proteomes" id="UP001302367">
    <property type="component" value="Chromosome 2"/>
</dbReference>
<accession>A0A2G5HXA0</accession>
<feature type="region of interest" description="Disordered" evidence="1">
    <location>
        <begin position="69"/>
        <end position="122"/>
    </location>
</feature>
<keyword evidence="5" id="KW-1185">Reference proteome</keyword>
<feature type="compositionally biased region" description="Basic and acidic residues" evidence="1">
    <location>
        <begin position="94"/>
        <end position="106"/>
    </location>
</feature>
<organism evidence="2 4">
    <name type="scientific">Cercospora beticola</name>
    <name type="common">Sugarbeet leaf spot fungus</name>
    <dbReference type="NCBI Taxonomy" id="122368"/>
    <lineage>
        <taxon>Eukaryota</taxon>
        <taxon>Fungi</taxon>
        <taxon>Dikarya</taxon>
        <taxon>Ascomycota</taxon>
        <taxon>Pezizomycotina</taxon>
        <taxon>Dothideomycetes</taxon>
        <taxon>Dothideomycetidae</taxon>
        <taxon>Mycosphaerellales</taxon>
        <taxon>Mycosphaerellaceae</taxon>
        <taxon>Cercospora</taxon>
    </lineage>
</organism>
<evidence type="ECO:0000313" key="5">
    <source>
        <dbReference type="Proteomes" id="UP001302367"/>
    </source>
</evidence>